<reference evidence="2" key="1">
    <citation type="submission" date="2022-12" db="EMBL/GenBank/DDBJ databases">
        <title>Reference genome sequencing for broad-spectrum identification of bacterial and archaeal isolates by mass spectrometry.</title>
        <authorList>
            <person name="Sekiguchi Y."/>
            <person name="Tourlousse D.M."/>
        </authorList>
    </citation>
    <scope>NUCLEOTIDE SEQUENCE</scope>
    <source>
        <strain evidence="2">14</strain>
    </source>
</reference>
<dbReference type="EMBL" id="BSDP01000001">
    <property type="protein sequence ID" value="GLI28363.1"/>
    <property type="molecule type" value="Genomic_DNA"/>
</dbReference>
<dbReference type="RefSeq" id="WP_281885673.1">
    <property type="nucleotide sequence ID" value="NZ_BSDP01000001.1"/>
</dbReference>
<organism evidence="2 3">
    <name type="scientific">Agromyces rhizosphaerae</name>
    <dbReference type="NCBI Taxonomy" id="88374"/>
    <lineage>
        <taxon>Bacteria</taxon>
        <taxon>Bacillati</taxon>
        <taxon>Actinomycetota</taxon>
        <taxon>Actinomycetes</taxon>
        <taxon>Micrococcales</taxon>
        <taxon>Microbacteriaceae</taxon>
        <taxon>Agromyces</taxon>
    </lineage>
</organism>
<sequence>MSRAMHALSGAGAAALVASAIAFAAPAQAAEVVIDQPADGAGFEMICGVLDLAQTFEATATGDVTELELHPTTSGTVSLAFFASAVFPVGPEGYPDDPLVPAQQVDLTGGETATVTLDTPVPVTAGDEYWFTLRCAGDLPPSGTITLGGSTTGDPYPGGDVYFDEGGGFGKIVLPPGHADLAFRLVIDTDLDADGVLADADACSGTDASAPPPDLKRNHYWSTPDGFVDQTGAVAYSFDDTSGCSAEQIIDEAGASVGHAKHGLPRGVLQAWMARH</sequence>
<feature type="chain" id="PRO_5040941066" evidence="1">
    <location>
        <begin position="30"/>
        <end position="276"/>
    </location>
</feature>
<evidence type="ECO:0000313" key="2">
    <source>
        <dbReference type="EMBL" id="GLI28363.1"/>
    </source>
</evidence>
<feature type="signal peptide" evidence="1">
    <location>
        <begin position="1"/>
        <end position="29"/>
    </location>
</feature>
<comment type="caution">
    <text evidence="2">The sequence shown here is derived from an EMBL/GenBank/DDBJ whole genome shotgun (WGS) entry which is preliminary data.</text>
</comment>
<evidence type="ECO:0000256" key="1">
    <source>
        <dbReference type="SAM" id="SignalP"/>
    </source>
</evidence>
<dbReference type="AlphaFoldDB" id="A0A9W6CTT9"/>
<gene>
    <name evidence="2" type="ORF">ARHIZOSPH14_26050</name>
</gene>
<evidence type="ECO:0000313" key="3">
    <source>
        <dbReference type="Proteomes" id="UP001144396"/>
    </source>
</evidence>
<keyword evidence="1" id="KW-0732">Signal</keyword>
<proteinExistence type="predicted"/>
<keyword evidence="3" id="KW-1185">Reference proteome</keyword>
<dbReference type="Proteomes" id="UP001144396">
    <property type="component" value="Unassembled WGS sequence"/>
</dbReference>
<name>A0A9W6CTT9_9MICO</name>
<accession>A0A9W6CTT9</accession>
<protein>
    <submittedName>
        <fullName evidence="2">Uncharacterized protein</fullName>
    </submittedName>
</protein>